<dbReference type="Pfam" id="PF01844">
    <property type="entry name" value="HNH"/>
    <property type="match status" value="1"/>
</dbReference>
<sequence>MDIGFDKISPTPQYPNGINAHQLSVYDWSSQAGVVLQFKTAIKKDLRDAQLGRCCYCRRLLFDDIATHIEHFVEKAQYPRFTFEIQNLALSCGTCNTQKNGSNKSLAALLKKRAERQGNVLMPRCPTLAQELAPNSPLPSSPQSYRWVHPHLDKYSDNIQINKGWVFVGKTLKGSRTIRGVNLNALAQIERRALFERLATRGGKLSMFVGVMAELERHRAKEVAAVVAKLLWRRRNSPPQ</sequence>
<accession>A0AAD0RUQ4</accession>
<reference evidence="2 3" key="1">
    <citation type="submission" date="2018-08" db="EMBL/GenBank/DDBJ databases">
        <title>Complete genome sequence of JP2-74.</title>
        <authorList>
            <person name="Wu L."/>
        </authorList>
    </citation>
    <scope>NUCLEOTIDE SEQUENCE [LARGE SCALE GENOMIC DNA]</scope>
    <source>
        <strain evidence="2 3">JP2-74</strain>
    </source>
</reference>
<dbReference type="EMBL" id="CP031968">
    <property type="protein sequence ID" value="AXT48862.1"/>
    <property type="molecule type" value="Genomic_DNA"/>
</dbReference>
<evidence type="ECO:0000313" key="3">
    <source>
        <dbReference type="Proteomes" id="UP000259465"/>
    </source>
</evidence>
<dbReference type="Gene3D" id="1.10.30.50">
    <property type="match status" value="1"/>
</dbReference>
<protein>
    <submittedName>
        <fullName evidence="2">HNH endonuclease</fullName>
    </submittedName>
</protein>
<dbReference type="AlphaFoldDB" id="A0AAD0RUQ4"/>
<evidence type="ECO:0000259" key="1">
    <source>
        <dbReference type="Pfam" id="PF01844"/>
    </source>
</evidence>
<dbReference type="RefSeq" id="WP_118268535.1">
    <property type="nucleotide sequence ID" value="NZ_CP031968.1"/>
</dbReference>
<dbReference type="Proteomes" id="UP000259465">
    <property type="component" value="Chromosome"/>
</dbReference>
<organism evidence="2 3">
    <name type="scientific">Chromobacterium rhizoryzae</name>
    <dbReference type="NCBI Taxonomy" id="1778675"/>
    <lineage>
        <taxon>Bacteria</taxon>
        <taxon>Pseudomonadati</taxon>
        <taxon>Pseudomonadota</taxon>
        <taxon>Betaproteobacteria</taxon>
        <taxon>Neisseriales</taxon>
        <taxon>Chromobacteriaceae</taxon>
        <taxon>Chromobacterium</taxon>
    </lineage>
</organism>
<dbReference type="KEGG" id="crz:D1345_23030"/>
<keyword evidence="3" id="KW-1185">Reference proteome</keyword>
<proteinExistence type="predicted"/>
<keyword evidence="2" id="KW-0255">Endonuclease</keyword>
<keyword evidence="2" id="KW-0540">Nuclease</keyword>
<feature type="domain" description="HNH" evidence="1">
    <location>
        <begin position="54"/>
        <end position="100"/>
    </location>
</feature>
<name>A0AAD0RUQ4_9NEIS</name>
<dbReference type="GO" id="GO:0004519">
    <property type="term" value="F:endonuclease activity"/>
    <property type="evidence" value="ECO:0007669"/>
    <property type="project" value="UniProtKB-KW"/>
</dbReference>
<gene>
    <name evidence="2" type="ORF">D1345_23030</name>
</gene>
<dbReference type="GO" id="GO:0003676">
    <property type="term" value="F:nucleic acid binding"/>
    <property type="evidence" value="ECO:0007669"/>
    <property type="project" value="InterPro"/>
</dbReference>
<evidence type="ECO:0000313" key="2">
    <source>
        <dbReference type="EMBL" id="AXT48862.1"/>
    </source>
</evidence>
<dbReference type="InterPro" id="IPR002711">
    <property type="entry name" value="HNH"/>
</dbReference>
<dbReference type="GO" id="GO:0008270">
    <property type="term" value="F:zinc ion binding"/>
    <property type="evidence" value="ECO:0007669"/>
    <property type="project" value="InterPro"/>
</dbReference>
<keyword evidence="2" id="KW-0378">Hydrolase</keyword>